<comment type="caution">
    <text evidence="6">The sequence shown here is derived from an EMBL/GenBank/DDBJ whole genome shotgun (WGS) entry which is preliminary data.</text>
</comment>
<name>A0AAU9JEE9_9CILI</name>
<sequence length="158" mass="18043">MEDQSEILAKIQARFPRAAEGIQSGKCHHCGANKIVIGCFPPEGCDIRYCEHCLKGQYHEDVVTKLEQLTSWICPYKQGKCSCTACAVKHLRVYYSEKSDDLIQSALDYNAQLLLQLNHNRALMTKQDTDLCMKILYENLKHLSKLADLHKKEERGQT</sequence>
<evidence type="ECO:0000256" key="1">
    <source>
        <dbReference type="ARBA" id="ARBA00004123"/>
    </source>
</evidence>
<dbReference type="GO" id="GO:0005634">
    <property type="term" value="C:nucleus"/>
    <property type="evidence" value="ECO:0007669"/>
    <property type="project" value="UniProtKB-SubCell"/>
</dbReference>
<keyword evidence="7" id="KW-1185">Reference proteome</keyword>
<proteinExistence type="predicted"/>
<dbReference type="Pfam" id="PF10497">
    <property type="entry name" value="zf-4CXXC_R1"/>
    <property type="match status" value="1"/>
</dbReference>
<protein>
    <recommendedName>
        <fullName evidence="5">Zinc-finger domain-containing protein</fullName>
    </recommendedName>
</protein>
<feature type="domain" description="Zinc-finger" evidence="5">
    <location>
        <begin position="25"/>
        <end position="89"/>
    </location>
</feature>
<keyword evidence="3" id="KW-0804">Transcription</keyword>
<accession>A0AAU9JEE9</accession>
<gene>
    <name evidence="6" type="ORF">BSTOLATCC_MIC39447</name>
</gene>
<dbReference type="Proteomes" id="UP001162131">
    <property type="component" value="Unassembled WGS sequence"/>
</dbReference>
<dbReference type="AlphaFoldDB" id="A0AAU9JEE9"/>
<evidence type="ECO:0000313" key="7">
    <source>
        <dbReference type="Proteomes" id="UP001162131"/>
    </source>
</evidence>
<evidence type="ECO:0000256" key="2">
    <source>
        <dbReference type="ARBA" id="ARBA00023015"/>
    </source>
</evidence>
<evidence type="ECO:0000256" key="4">
    <source>
        <dbReference type="ARBA" id="ARBA00023242"/>
    </source>
</evidence>
<comment type="subcellular location">
    <subcellularLocation>
        <location evidence="1">Nucleus</location>
    </subcellularLocation>
</comment>
<dbReference type="EMBL" id="CAJZBQ010000039">
    <property type="protein sequence ID" value="CAG9325647.1"/>
    <property type="molecule type" value="Genomic_DNA"/>
</dbReference>
<evidence type="ECO:0000259" key="5">
    <source>
        <dbReference type="Pfam" id="PF10497"/>
    </source>
</evidence>
<organism evidence="6 7">
    <name type="scientific">Blepharisma stoltei</name>
    <dbReference type="NCBI Taxonomy" id="1481888"/>
    <lineage>
        <taxon>Eukaryota</taxon>
        <taxon>Sar</taxon>
        <taxon>Alveolata</taxon>
        <taxon>Ciliophora</taxon>
        <taxon>Postciliodesmatophora</taxon>
        <taxon>Heterotrichea</taxon>
        <taxon>Heterotrichida</taxon>
        <taxon>Blepharismidae</taxon>
        <taxon>Blepharisma</taxon>
    </lineage>
</organism>
<keyword evidence="4" id="KW-0539">Nucleus</keyword>
<dbReference type="InterPro" id="IPR018866">
    <property type="entry name" value="Znf-4CXXC_R1"/>
</dbReference>
<reference evidence="6" key="1">
    <citation type="submission" date="2021-09" db="EMBL/GenBank/DDBJ databases">
        <authorList>
            <consortium name="AG Swart"/>
            <person name="Singh M."/>
            <person name="Singh A."/>
            <person name="Seah K."/>
            <person name="Emmerich C."/>
        </authorList>
    </citation>
    <scope>NUCLEOTIDE SEQUENCE</scope>
    <source>
        <strain evidence="6">ATCC30299</strain>
    </source>
</reference>
<keyword evidence="2" id="KW-0805">Transcription regulation</keyword>
<evidence type="ECO:0000313" key="6">
    <source>
        <dbReference type="EMBL" id="CAG9325647.1"/>
    </source>
</evidence>
<evidence type="ECO:0000256" key="3">
    <source>
        <dbReference type="ARBA" id="ARBA00023163"/>
    </source>
</evidence>